<dbReference type="AlphaFoldDB" id="A0AAD1H980"/>
<reference evidence="4 5" key="1">
    <citation type="journal article" date="2019" name="Emerg. Microbes Infect.">
        <title>Comprehensive subspecies identification of 175 nontuberculous mycobacteria species based on 7547 genomic profiles.</title>
        <authorList>
            <person name="Matsumoto Y."/>
            <person name="Kinjo T."/>
            <person name="Motooka D."/>
            <person name="Nabeya D."/>
            <person name="Jung N."/>
            <person name="Uechi K."/>
            <person name="Horii T."/>
            <person name="Iida T."/>
            <person name="Fujita J."/>
            <person name="Nakamura S."/>
        </authorList>
    </citation>
    <scope>NUCLEOTIDE SEQUENCE [LARGE SCALE GENOMIC DNA]</scope>
    <source>
        <strain evidence="4 5">JCM 6375</strain>
    </source>
</reference>
<dbReference type="Pfam" id="PF13810">
    <property type="entry name" value="DUF4185"/>
    <property type="match status" value="1"/>
</dbReference>
<dbReference type="InterPro" id="IPR025442">
    <property type="entry name" value="DUF4185"/>
</dbReference>
<feature type="region of interest" description="Disordered" evidence="1">
    <location>
        <begin position="30"/>
        <end position="234"/>
    </location>
</feature>
<dbReference type="Proteomes" id="UP000466681">
    <property type="component" value="Chromosome"/>
</dbReference>
<feature type="compositionally biased region" description="Acidic residues" evidence="1">
    <location>
        <begin position="169"/>
        <end position="182"/>
    </location>
</feature>
<proteinExistence type="predicted"/>
<evidence type="ECO:0000256" key="2">
    <source>
        <dbReference type="SAM" id="SignalP"/>
    </source>
</evidence>
<sequence>MGPASYIGRVGGLAFALGVGTAIAMSPGVATAQTNDSSSASSTDSSTNTGSTTGTSTTGTSTTGSTTTGESKDDDPKDDDPKDDDATVSPSGTTAASGSATGSSGTTGSTQNEKRGAVEPGQVSAQTNTGTLSSSGSAASGEKDEKKDDEKSEPEPAETEKPTEQPELPGDEQETTVQDETEKETVPPVVTKDDGKDDTKGSDYEPATSSKTQQAGTTTALTTQSSTDPGSVNQVNQEVKDVATFVDARVLAASGPLNISPMMAAQTTEDLIGTTETEDTTEDPDLLTAAVEIVSDVVDALLNPLAGSTPIDPSAPLAWTLLAAARREVDDLVDALTGQSTEDMTLASAQTTSQALATPPPTARPVFPQPGQWLSVSTQFVDWITGNNPANNTQFYYGVTGTDLGIMWDNGMEDDPSTPYNEHQILIAFGDTFGVGGMAAGTHWRSNILFRSVDANLLDGLDFTDPEWFTGNDFGGSPLTYVPSGAPYQYMARQIIFPSGLPAGITLIPTAGISVPTPGTEYGVTQYISFMSVTKWGAPGQWTTNYSAIAYSEDNGETWTVAPQTVRYNTPGSGNQNFQQMAFVRPGDGYVYAYGTPNGRLGSAYVARVPERDILDLSKYEYWNGGTAGGWYGIGATAPGWVKGSPAAATPIFGQTTTTPGACGSVTINPGSGVSEMSVQYNKHLEKFVVLHADRNNSIIMRTSDRPEGGWSGPKVLMKQQNGGIYAPMMHPWSPSTQGTGSELYWNLSLWSEYNVMLMKTDLNKVK</sequence>
<feature type="chain" id="PRO_5042107455" description="DUF4185 domain-containing protein" evidence="2">
    <location>
        <begin position="33"/>
        <end position="767"/>
    </location>
</feature>
<protein>
    <recommendedName>
        <fullName evidence="3">DUF4185 domain-containing protein</fullName>
    </recommendedName>
</protein>
<dbReference type="CDD" id="cd15482">
    <property type="entry name" value="Sialidase_non-viral"/>
    <property type="match status" value="1"/>
</dbReference>
<feature type="compositionally biased region" description="Basic and acidic residues" evidence="1">
    <location>
        <begin position="191"/>
        <end position="203"/>
    </location>
</feature>
<keyword evidence="5" id="KW-1185">Reference proteome</keyword>
<evidence type="ECO:0000256" key="1">
    <source>
        <dbReference type="SAM" id="MobiDB-lite"/>
    </source>
</evidence>
<evidence type="ECO:0000313" key="5">
    <source>
        <dbReference type="Proteomes" id="UP000466681"/>
    </source>
</evidence>
<dbReference type="RefSeq" id="WP_083153529.1">
    <property type="nucleotide sequence ID" value="NZ_JACKTD010000055.1"/>
</dbReference>
<feature type="signal peptide" evidence="2">
    <location>
        <begin position="1"/>
        <end position="32"/>
    </location>
</feature>
<dbReference type="EMBL" id="AP022560">
    <property type="protein sequence ID" value="BBX00354.1"/>
    <property type="molecule type" value="Genomic_DNA"/>
</dbReference>
<feature type="compositionally biased region" description="Low complexity" evidence="1">
    <location>
        <begin position="91"/>
        <end position="110"/>
    </location>
</feature>
<dbReference type="KEGG" id="mmor:MMOR_12900"/>
<keyword evidence="2" id="KW-0732">Signal</keyword>
<feature type="compositionally biased region" description="Basic and acidic residues" evidence="1">
    <location>
        <begin position="141"/>
        <end position="164"/>
    </location>
</feature>
<feature type="domain" description="DUF4185" evidence="3">
    <location>
        <begin position="391"/>
        <end position="760"/>
    </location>
</feature>
<organism evidence="4 5">
    <name type="scientific">Mycolicibacterium moriokaense</name>
    <dbReference type="NCBI Taxonomy" id="39691"/>
    <lineage>
        <taxon>Bacteria</taxon>
        <taxon>Bacillati</taxon>
        <taxon>Actinomycetota</taxon>
        <taxon>Actinomycetes</taxon>
        <taxon>Mycobacteriales</taxon>
        <taxon>Mycobacteriaceae</taxon>
        <taxon>Mycolicibacterium</taxon>
    </lineage>
</organism>
<evidence type="ECO:0000313" key="4">
    <source>
        <dbReference type="EMBL" id="BBX00354.1"/>
    </source>
</evidence>
<feature type="compositionally biased region" description="Low complexity" evidence="1">
    <location>
        <begin position="212"/>
        <end position="227"/>
    </location>
</feature>
<evidence type="ECO:0000259" key="3">
    <source>
        <dbReference type="Pfam" id="PF13810"/>
    </source>
</evidence>
<feature type="compositionally biased region" description="Low complexity" evidence="1">
    <location>
        <begin position="31"/>
        <end position="69"/>
    </location>
</feature>
<feature type="compositionally biased region" description="Polar residues" evidence="1">
    <location>
        <begin position="123"/>
        <end position="132"/>
    </location>
</feature>
<gene>
    <name evidence="4" type="ORF">MMOR_12900</name>
</gene>
<accession>A0AAD1H980</accession>
<name>A0AAD1H980_9MYCO</name>